<dbReference type="AlphaFoldDB" id="A0A815XAP3"/>
<dbReference type="EMBL" id="CAJNOT010018786">
    <property type="protein sequence ID" value="CAF1555168.1"/>
    <property type="molecule type" value="Genomic_DNA"/>
</dbReference>
<evidence type="ECO:0000313" key="3">
    <source>
        <dbReference type="Proteomes" id="UP000663864"/>
    </source>
</evidence>
<comment type="caution">
    <text evidence="2">The sequence shown here is derived from an EMBL/GenBank/DDBJ whole genome shotgun (WGS) entry which is preliminary data.</text>
</comment>
<organism evidence="2 3">
    <name type="scientific">Rotaria sordida</name>
    <dbReference type="NCBI Taxonomy" id="392033"/>
    <lineage>
        <taxon>Eukaryota</taxon>
        <taxon>Metazoa</taxon>
        <taxon>Spiralia</taxon>
        <taxon>Gnathifera</taxon>
        <taxon>Rotifera</taxon>
        <taxon>Eurotatoria</taxon>
        <taxon>Bdelloidea</taxon>
        <taxon>Philodinida</taxon>
        <taxon>Philodinidae</taxon>
        <taxon>Rotaria</taxon>
    </lineage>
</organism>
<reference evidence="2" key="1">
    <citation type="submission" date="2021-02" db="EMBL/GenBank/DDBJ databases">
        <authorList>
            <person name="Nowell W R."/>
        </authorList>
    </citation>
    <scope>NUCLEOTIDE SEQUENCE</scope>
</reference>
<dbReference type="InterPro" id="IPR036397">
    <property type="entry name" value="RNaseH_sf"/>
</dbReference>
<dbReference type="GO" id="GO:0003676">
    <property type="term" value="F:nucleic acid binding"/>
    <property type="evidence" value="ECO:0007669"/>
    <property type="project" value="InterPro"/>
</dbReference>
<dbReference type="Gene3D" id="3.30.420.10">
    <property type="entry name" value="Ribonuclease H-like superfamily/Ribonuclease H"/>
    <property type="match status" value="1"/>
</dbReference>
<dbReference type="InterPro" id="IPR004875">
    <property type="entry name" value="DDE_SF_endonuclease_dom"/>
</dbReference>
<proteinExistence type="predicted"/>
<evidence type="ECO:0000313" key="2">
    <source>
        <dbReference type="EMBL" id="CAF1555168.1"/>
    </source>
</evidence>
<dbReference type="Pfam" id="PF03184">
    <property type="entry name" value="DDE_1"/>
    <property type="match status" value="1"/>
</dbReference>
<dbReference type="Proteomes" id="UP000663864">
    <property type="component" value="Unassembled WGS sequence"/>
</dbReference>
<evidence type="ECO:0000259" key="1">
    <source>
        <dbReference type="Pfam" id="PF03184"/>
    </source>
</evidence>
<gene>
    <name evidence="2" type="ORF">ZHD862_LOCUS39436</name>
</gene>
<protein>
    <recommendedName>
        <fullName evidence="1">DDE-1 domain-containing protein</fullName>
    </recommendedName>
</protein>
<feature type="domain" description="DDE-1" evidence="1">
    <location>
        <begin position="6"/>
        <end position="83"/>
    </location>
</feature>
<accession>A0A815XAP3</accession>
<feature type="non-terminal residue" evidence="2">
    <location>
        <position position="1"/>
    </location>
</feature>
<name>A0A815XAP3_9BILA</name>
<sequence>EHGPAKAQYRCSQKGWINEQLFADWFESLFIAETVNIAKPIILIMDNLSAHVSIKTIELALKNQIILMCLPPNTTHCLQPLDLTPFWFV</sequence>